<protein>
    <submittedName>
        <fullName evidence="2">Uncharacterized protein</fullName>
    </submittedName>
</protein>
<name>A0A4R3I7U4_9GAMM</name>
<reference evidence="2 3" key="1">
    <citation type="submission" date="2019-03" db="EMBL/GenBank/DDBJ databases">
        <title>Genomic Encyclopedia of Archaeal and Bacterial Type Strains, Phase II (KMG-II): from individual species to whole genera.</title>
        <authorList>
            <person name="Goeker M."/>
        </authorList>
    </citation>
    <scope>NUCLEOTIDE SEQUENCE [LARGE SCALE GENOMIC DNA]</scope>
    <source>
        <strain evidence="2 3">DSM 15388</strain>
    </source>
</reference>
<feature type="signal peptide" evidence="1">
    <location>
        <begin position="1"/>
        <end position="23"/>
    </location>
</feature>
<dbReference type="EMBL" id="SLZR01000006">
    <property type="protein sequence ID" value="TCS41282.1"/>
    <property type="molecule type" value="Genomic_DNA"/>
</dbReference>
<evidence type="ECO:0000256" key="1">
    <source>
        <dbReference type="SAM" id="SignalP"/>
    </source>
</evidence>
<accession>A0A4R3I7U4</accession>
<sequence length="74" mass="8530">MKPINLIKVCTSTLLTLISSTFAYSDNIPLEYDWQSSFSVIENKSVYDYYMLIPSCFIDCEMAYFGLFDSEKNA</sequence>
<proteinExistence type="predicted"/>
<organism evidence="2 3">
    <name type="scientific">Reinekea marinisedimentorum</name>
    <dbReference type="NCBI Taxonomy" id="230495"/>
    <lineage>
        <taxon>Bacteria</taxon>
        <taxon>Pseudomonadati</taxon>
        <taxon>Pseudomonadota</taxon>
        <taxon>Gammaproteobacteria</taxon>
        <taxon>Oceanospirillales</taxon>
        <taxon>Saccharospirillaceae</taxon>
        <taxon>Reinekea</taxon>
    </lineage>
</organism>
<comment type="caution">
    <text evidence="2">The sequence shown here is derived from an EMBL/GenBank/DDBJ whole genome shotgun (WGS) entry which is preliminary data.</text>
</comment>
<dbReference type="Proteomes" id="UP000295793">
    <property type="component" value="Unassembled WGS sequence"/>
</dbReference>
<keyword evidence="1" id="KW-0732">Signal</keyword>
<dbReference type="AlphaFoldDB" id="A0A4R3I7U4"/>
<gene>
    <name evidence="2" type="ORF">BCF53_10613</name>
</gene>
<evidence type="ECO:0000313" key="3">
    <source>
        <dbReference type="Proteomes" id="UP000295793"/>
    </source>
</evidence>
<evidence type="ECO:0000313" key="2">
    <source>
        <dbReference type="EMBL" id="TCS41282.1"/>
    </source>
</evidence>
<keyword evidence="3" id="KW-1185">Reference proteome</keyword>
<feature type="chain" id="PRO_5020519560" evidence="1">
    <location>
        <begin position="24"/>
        <end position="74"/>
    </location>
</feature>